<reference evidence="2" key="1">
    <citation type="submission" date="2016-05" db="EMBL/GenBank/DDBJ databases">
        <authorList>
            <person name="Wang W."/>
            <person name="Zhu L."/>
        </authorList>
    </citation>
    <scope>NUCLEOTIDE SEQUENCE [LARGE SCALE GENOMIC DNA]</scope>
    <source>
        <strain evidence="2">W-2</strain>
    </source>
</reference>
<proteinExistence type="predicted"/>
<accession>A0A1B7KTS2</accession>
<dbReference type="InterPro" id="IPR025613">
    <property type="entry name" value="YlbE"/>
</dbReference>
<comment type="caution">
    <text evidence="1">The sequence shown here is derived from an EMBL/GenBank/DDBJ whole genome shotgun (WGS) entry which is preliminary data.</text>
</comment>
<evidence type="ECO:0000313" key="2">
    <source>
        <dbReference type="Proteomes" id="UP000078290"/>
    </source>
</evidence>
<dbReference type="RefSeq" id="WP_064551139.1">
    <property type="nucleotide sequence ID" value="NZ_LXMA01000012.1"/>
</dbReference>
<dbReference type="AlphaFoldDB" id="A0A1B7KTS2"/>
<dbReference type="OrthoDB" id="1646085at2"/>
<dbReference type="EMBL" id="LXMA01000012">
    <property type="protein sequence ID" value="OAT73480.1"/>
    <property type="molecule type" value="Genomic_DNA"/>
</dbReference>
<gene>
    <name evidence="1" type="ORF">A7K69_05730</name>
</gene>
<protein>
    <recommendedName>
        <fullName evidence="3">YlbE-like protein</fullName>
    </recommendedName>
</protein>
<evidence type="ECO:0000313" key="1">
    <source>
        <dbReference type="EMBL" id="OAT73480.1"/>
    </source>
</evidence>
<organism evidence="1 2">
    <name type="scientific">Parageobacillus thermoglucosidasius</name>
    <name type="common">Geobacillus thermoglucosidasius</name>
    <dbReference type="NCBI Taxonomy" id="1426"/>
    <lineage>
        <taxon>Bacteria</taxon>
        <taxon>Bacillati</taxon>
        <taxon>Bacillota</taxon>
        <taxon>Bacilli</taxon>
        <taxon>Bacillales</taxon>
        <taxon>Anoxybacillaceae</taxon>
        <taxon>Parageobacillus</taxon>
    </lineage>
</organism>
<sequence>MRNEVIQYIRTKQMLQSFIREEPRWYRLLSRYPHQLPSFEIAALHYYGQTIPHKVERIANSLQMASLMLHLFQEMRD</sequence>
<name>A0A1B7KTS2_PARTM</name>
<dbReference type="Proteomes" id="UP000078290">
    <property type="component" value="Unassembled WGS sequence"/>
</dbReference>
<evidence type="ECO:0008006" key="3">
    <source>
        <dbReference type="Google" id="ProtNLM"/>
    </source>
</evidence>
<dbReference type="Pfam" id="PF14003">
    <property type="entry name" value="YlbE"/>
    <property type="match status" value="1"/>
</dbReference>